<dbReference type="Gene3D" id="2.60.40.1760">
    <property type="entry name" value="glycosyl hydrolase (family 31)"/>
    <property type="match status" value="1"/>
</dbReference>
<evidence type="ECO:0000259" key="4">
    <source>
        <dbReference type="Pfam" id="PF13802"/>
    </source>
</evidence>
<keyword evidence="2" id="KW-0326">Glycosidase</keyword>
<dbReference type="InterPro" id="IPR051816">
    <property type="entry name" value="Glycosyl_Hydrolase_31"/>
</dbReference>
<dbReference type="InterPro" id="IPR013780">
    <property type="entry name" value="Glyco_hydro_b"/>
</dbReference>
<dbReference type="InterPro" id="IPR017853">
    <property type="entry name" value="GH"/>
</dbReference>
<dbReference type="Pfam" id="PF13802">
    <property type="entry name" value="Gal_mutarotas_2"/>
    <property type="match status" value="1"/>
</dbReference>
<dbReference type="SUPFAM" id="SSF51445">
    <property type="entry name" value="(Trans)glycosidases"/>
    <property type="match status" value="1"/>
</dbReference>
<dbReference type="SUPFAM" id="SSF74650">
    <property type="entry name" value="Galactose mutarotase-like"/>
    <property type="match status" value="1"/>
</dbReference>
<dbReference type="Pfam" id="PF01055">
    <property type="entry name" value="Glyco_hydro_31_2nd"/>
    <property type="match status" value="1"/>
</dbReference>
<dbReference type="InterPro" id="IPR025887">
    <property type="entry name" value="Glyco_hydro_31_N_dom"/>
</dbReference>
<dbReference type="InterPro" id="IPR048395">
    <property type="entry name" value="Glyco_hydro_31_C"/>
</dbReference>
<gene>
    <name evidence="6" type="primary">yicI</name>
    <name evidence="6" type="ORF">KSB_69220</name>
</gene>
<feature type="domain" description="Glycosyl hydrolase family 31 C-terminal" evidence="5">
    <location>
        <begin position="571"/>
        <end position="656"/>
    </location>
</feature>
<dbReference type="InterPro" id="IPR000322">
    <property type="entry name" value="Glyco_hydro_31_TIM"/>
</dbReference>
<feature type="domain" description="Glycoside hydrolase family 31 TIM barrel" evidence="3">
    <location>
        <begin position="225"/>
        <end position="560"/>
    </location>
</feature>
<dbReference type="PANTHER" id="PTHR43863:SF2">
    <property type="entry name" value="MALTASE-GLUCOAMYLASE"/>
    <property type="match status" value="1"/>
</dbReference>
<dbReference type="CDD" id="cd06591">
    <property type="entry name" value="GH31_xylosidase_XylS"/>
    <property type="match status" value="1"/>
</dbReference>
<reference evidence="6 7" key="1">
    <citation type="journal article" date="2021" name="Int. J. Syst. Evol. Microbiol.">
        <title>Reticulibacter mediterranei gen. nov., sp. nov., within the new family Reticulibacteraceae fam. nov., and Ktedonospora formicarum gen. nov., sp. nov., Ktedonobacter robiniae sp. nov., Dictyobacter formicarum sp. nov. and Dictyobacter arantiisoli sp. nov., belonging to the class Ktedonobacteria.</title>
        <authorList>
            <person name="Yabe S."/>
            <person name="Zheng Y."/>
            <person name="Wang C.M."/>
            <person name="Sakai Y."/>
            <person name="Abe K."/>
            <person name="Yokota A."/>
            <person name="Donadio S."/>
            <person name="Cavaletti L."/>
            <person name="Monciardini P."/>
        </authorList>
    </citation>
    <scope>NUCLEOTIDE SEQUENCE [LARGE SCALE GENOMIC DNA]</scope>
    <source>
        <strain evidence="6 7">SOSP1-30</strain>
    </source>
</reference>
<dbReference type="Gene3D" id="3.20.20.80">
    <property type="entry name" value="Glycosidases"/>
    <property type="match status" value="1"/>
</dbReference>
<dbReference type="CDD" id="cd14752">
    <property type="entry name" value="GH31_N"/>
    <property type="match status" value="1"/>
</dbReference>
<evidence type="ECO:0000259" key="3">
    <source>
        <dbReference type="Pfam" id="PF01055"/>
    </source>
</evidence>
<keyword evidence="2" id="KW-0378">Hydrolase</keyword>
<keyword evidence="7" id="KW-1185">Reference proteome</keyword>
<dbReference type="EMBL" id="BNJG01000003">
    <property type="protein sequence ID" value="GHO58447.1"/>
    <property type="molecule type" value="Genomic_DNA"/>
</dbReference>
<feature type="domain" description="Glycoside hydrolase family 31 N-terminal" evidence="4">
    <location>
        <begin position="22"/>
        <end position="179"/>
    </location>
</feature>
<dbReference type="Gene3D" id="2.60.40.1180">
    <property type="entry name" value="Golgi alpha-mannosidase II"/>
    <property type="match status" value="1"/>
</dbReference>
<protein>
    <submittedName>
        <fullName evidence="6">Family 31 glucosidase</fullName>
    </submittedName>
</protein>
<accession>A0ABQ3V0J3</accession>
<dbReference type="Pfam" id="PF21365">
    <property type="entry name" value="Glyco_hydro_31_3rd"/>
    <property type="match status" value="1"/>
</dbReference>
<evidence type="ECO:0000313" key="7">
    <source>
        <dbReference type="Proteomes" id="UP000654345"/>
    </source>
</evidence>
<comment type="caution">
    <text evidence="6">The sequence shown here is derived from an EMBL/GenBank/DDBJ whole genome shotgun (WGS) entry which is preliminary data.</text>
</comment>
<dbReference type="PANTHER" id="PTHR43863">
    <property type="entry name" value="HYDROLASE, PUTATIVE (AFU_ORTHOLOGUE AFUA_1G03140)-RELATED"/>
    <property type="match status" value="1"/>
</dbReference>
<sequence length="664" mass="75743">MQGFQRYANALLWERNHEQLRIEPWGRDSLRVRSTPNAAVRDDLLSVLLSPEPTEVQIAIDAQGARISNGALTASVSPQGHVRFSKTESGEELLAETPLKHSTRIPPRHFKALHSDLYHLEARFKAYEGERLYGLGQHQHGLLDQKGAVVELAQRNTEVAIPFLFSSRGYGLLWHNPAIGRVELGKTATRWIAEATAQLDYWITTGDTPASIMEHYADATGHAPEFPTWASGFWQCKLRYRTQDELLQVAREYKKRGLPLSVIVIDFFNWTLQGDWRFDPQAWPDPQAMVDELRAMGVELMVSVWPTVNPMSENFVEMQARGLLMRTERGIPAMMIFQDNRPEGPAFVQYYDATNPEARAFVWEQVREHYYQYGIKTWWLDACEPEMHPLDADNVRFHLGNGSAVANAYPMLHAKGFYDHQHRESDEPILNLCRSAWAGSQRYGAAVWSGDIDSTFEDLQIQVRAGLNMALSGIPWWTTDIGGFYGGDIDSPSFRELLIRWFQYSTFCPMLRLHGYRNPERNIDAMIDTGAENEAWSFGPEAYEIIKELLFLRERLRPYVEAQMRVAHEKGTPPMRPLFFDFPEDEECTRVDDQFLFGPDLLVAPILTEGARSRGVYLPAGTTWTDAWSGETFEGGHYITAVAPLERIPVYLRDGADVPIRDGR</sequence>
<name>A0ABQ3V0J3_9CHLR</name>
<evidence type="ECO:0000256" key="2">
    <source>
        <dbReference type="RuleBase" id="RU361185"/>
    </source>
</evidence>
<dbReference type="RefSeq" id="WP_201374737.1">
    <property type="nucleotide sequence ID" value="NZ_BNJG01000003.1"/>
</dbReference>
<dbReference type="SUPFAM" id="SSF51011">
    <property type="entry name" value="Glycosyl hydrolase domain"/>
    <property type="match status" value="1"/>
</dbReference>
<evidence type="ECO:0000259" key="5">
    <source>
        <dbReference type="Pfam" id="PF21365"/>
    </source>
</evidence>
<comment type="similarity">
    <text evidence="1 2">Belongs to the glycosyl hydrolase 31 family.</text>
</comment>
<evidence type="ECO:0000313" key="6">
    <source>
        <dbReference type="EMBL" id="GHO58447.1"/>
    </source>
</evidence>
<proteinExistence type="inferred from homology"/>
<organism evidence="6 7">
    <name type="scientific">Ktedonobacter robiniae</name>
    <dbReference type="NCBI Taxonomy" id="2778365"/>
    <lineage>
        <taxon>Bacteria</taxon>
        <taxon>Bacillati</taxon>
        <taxon>Chloroflexota</taxon>
        <taxon>Ktedonobacteria</taxon>
        <taxon>Ktedonobacterales</taxon>
        <taxon>Ktedonobacteraceae</taxon>
        <taxon>Ktedonobacter</taxon>
    </lineage>
</organism>
<dbReference type="Proteomes" id="UP000654345">
    <property type="component" value="Unassembled WGS sequence"/>
</dbReference>
<evidence type="ECO:0000256" key="1">
    <source>
        <dbReference type="ARBA" id="ARBA00007806"/>
    </source>
</evidence>
<dbReference type="InterPro" id="IPR011013">
    <property type="entry name" value="Gal_mutarotase_sf_dom"/>
</dbReference>